<name>A0A2J6QTP5_HYAVF</name>
<dbReference type="OrthoDB" id="3487985at2759"/>
<accession>A0A2J6QTP5</accession>
<evidence type="ECO:0000256" key="3">
    <source>
        <dbReference type="PROSITE-ProRule" id="PRU00023"/>
    </source>
</evidence>
<reference evidence="4 5" key="1">
    <citation type="submission" date="2016-04" db="EMBL/GenBank/DDBJ databases">
        <title>A degradative enzymes factory behind the ericoid mycorrhizal symbiosis.</title>
        <authorList>
            <consortium name="DOE Joint Genome Institute"/>
            <person name="Martino E."/>
            <person name="Morin E."/>
            <person name="Grelet G."/>
            <person name="Kuo A."/>
            <person name="Kohler A."/>
            <person name="Daghino S."/>
            <person name="Barry K."/>
            <person name="Choi C."/>
            <person name="Cichocki N."/>
            <person name="Clum A."/>
            <person name="Copeland A."/>
            <person name="Hainaut M."/>
            <person name="Haridas S."/>
            <person name="Labutti K."/>
            <person name="Lindquist E."/>
            <person name="Lipzen A."/>
            <person name="Khouja H.-R."/>
            <person name="Murat C."/>
            <person name="Ohm R."/>
            <person name="Olson A."/>
            <person name="Spatafora J."/>
            <person name="Veneault-Fourrey C."/>
            <person name="Henrissat B."/>
            <person name="Grigoriev I."/>
            <person name="Martin F."/>
            <person name="Perotto S."/>
        </authorList>
    </citation>
    <scope>NUCLEOTIDE SEQUENCE [LARGE SCALE GENOMIC DNA]</scope>
    <source>
        <strain evidence="4 5">F</strain>
    </source>
</reference>
<dbReference type="EMBL" id="KZ613972">
    <property type="protein sequence ID" value="PMD29632.1"/>
    <property type="molecule type" value="Genomic_DNA"/>
</dbReference>
<dbReference type="PROSITE" id="PS50088">
    <property type="entry name" value="ANK_REPEAT"/>
    <property type="match status" value="2"/>
</dbReference>
<dbReference type="InterPro" id="IPR002110">
    <property type="entry name" value="Ankyrin_rpt"/>
</dbReference>
<evidence type="ECO:0000256" key="2">
    <source>
        <dbReference type="ARBA" id="ARBA00023043"/>
    </source>
</evidence>
<evidence type="ECO:0000313" key="5">
    <source>
        <dbReference type="Proteomes" id="UP000235786"/>
    </source>
</evidence>
<dbReference type="PANTHER" id="PTHR23206">
    <property type="entry name" value="MASK PROTEIN"/>
    <property type="match status" value="1"/>
</dbReference>
<protein>
    <submittedName>
        <fullName evidence="4">Ankyrin</fullName>
    </submittedName>
</protein>
<dbReference type="SUPFAM" id="SSF48403">
    <property type="entry name" value="Ankyrin repeat"/>
    <property type="match status" value="1"/>
</dbReference>
<proteinExistence type="predicted"/>
<dbReference type="PANTHER" id="PTHR23206:SF8">
    <property type="entry name" value="ANKYRIN REPEAT AND KH DOMAIN-CONTAINING 1"/>
    <property type="match status" value="1"/>
</dbReference>
<keyword evidence="2 3" id="KW-0040">ANK repeat</keyword>
<dbReference type="PROSITE" id="PS50297">
    <property type="entry name" value="ANK_REP_REGION"/>
    <property type="match status" value="2"/>
</dbReference>
<sequence length="61" mass="6306">ENSLHLAAIGGHTSLVKLLIDYGANVNSLSKSGDTPLFHAIASGNHEMVQLLLKEGPSPAA</sequence>
<evidence type="ECO:0000256" key="1">
    <source>
        <dbReference type="ARBA" id="ARBA00022737"/>
    </source>
</evidence>
<keyword evidence="5" id="KW-1185">Reference proteome</keyword>
<dbReference type="Gene3D" id="1.25.40.20">
    <property type="entry name" value="Ankyrin repeat-containing domain"/>
    <property type="match status" value="1"/>
</dbReference>
<organism evidence="4 5">
    <name type="scientific">Hyaloscypha variabilis (strain UAMH 11265 / GT02V1 / F)</name>
    <name type="common">Meliniomyces variabilis</name>
    <dbReference type="NCBI Taxonomy" id="1149755"/>
    <lineage>
        <taxon>Eukaryota</taxon>
        <taxon>Fungi</taxon>
        <taxon>Dikarya</taxon>
        <taxon>Ascomycota</taxon>
        <taxon>Pezizomycotina</taxon>
        <taxon>Leotiomycetes</taxon>
        <taxon>Helotiales</taxon>
        <taxon>Hyaloscyphaceae</taxon>
        <taxon>Hyaloscypha</taxon>
        <taxon>Hyaloscypha variabilis</taxon>
    </lineage>
</organism>
<feature type="repeat" description="ANK" evidence="3">
    <location>
        <begin position="1"/>
        <end position="31"/>
    </location>
</feature>
<dbReference type="STRING" id="1149755.A0A2J6QTP5"/>
<dbReference type="Pfam" id="PF12796">
    <property type="entry name" value="Ank_2"/>
    <property type="match status" value="1"/>
</dbReference>
<keyword evidence="1" id="KW-0677">Repeat</keyword>
<dbReference type="InterPro" id="IPR036770">
    <property type="entry name" value="Ankyrin_rpt-contain_sf"/>
</dbReference>
<feature type="non-terminal residue" evidence="4">
    <location>
        <position position="1"/>
    </location>
</feature>
<evidence type="ECO:0000313" key="4">
    <source>
        <dbReference type="EMBL" id="PMD29632.1"/>
    </source>
</evidence>
<dbReference type="AlphaFoldDB" id="A0A2J6QTP5"/>
<dbReference type="Proteomes" id="UP000235786">
    <property type="component" value="Unassembled WGS sequence"/>
</dbReference>
<dbReference type="SMART" id="SM00248">
    <property type="entry name" value="ANK"/>
    <property type="match status" value="2"/>
</dbReference>
<feature type="repeat" description="ANK" evidence="3">
    <location>
        <begin position="32"/>
        <end position="61"/>
    </location>
</feature>
<feature type="non-terminal residue" evidence="4">
    <location>
        <position position="61"/>
    </location>
</feature>
<gene>
    <name evidence="4" type="ORF">L207DRAFT_392692</name>
</gene>
<dbReference type="InterPro" id="IPR051631">
    <property type="entry name" value="Ankyrin-KH/SAM_domain"/>
</dbReference>